<sequence>MANHDPERLPWLDDVGHMLFRRYVRTGDVDDLNVAITTTKEAQPTPTLTGNDHNRASWLNGFGGMLFSRYKLTGNTDDLEAALSNMSLAVSLTPQNDPGLLGLLNNTGTICSSLYEETGNLSYLETAVSYAEQAVSATPKNDPDLTKRLHNLGLRLLRRYERIGSLYDLNSAISMVEQAVSVIPEGHYERPSYLNSLGGLLLNRFDRTGNRGNLEAAILHTAQAVSITPSDHPDISMWKNSLGDRLFRRYQRTGGMHDLEAALLNTKQAISNTPESNPHLATCPNSRGNMLSSQYEKTRNMDDLKAAISSMRKAVQITPKGHSNRARLLSNLGLFLFRQYEKTNDMDILDDALRTAKSAVDETPKNHPDLAKYLSNLGDVLFCSYEQTGNIEDRDSALNLFEESTKCPTAVPVVRVQAARRAIRILLELPMWERACELAQDAVKLLPSVCDRSLDRQDQQHAVLQTAGLASDACSLFVRTGRVSQALQQVEFGRGLILGYLIDNRSDASALKKDHPDLANEFERLQLLASQPIDDVVEPRARDHLIHGRTEAHRQLEDCLDRIRRHRGHERFLLEPTLDELFQCATEGPIIIVNVTSISSDAIIVSSSGCKAINLPEITPSQVSVLAGAFGMSRSKDGYGEKHVRDIKSERDVTAKYSIGFLSWLWRVCVRPIFTELDIAPSAEPPRMWWIGTGVASSFPFHAAGLYSEGSREHTLSLIVPSYTPTIKSLVYARSCAARDSDKHAKASVLVVAMPETPGQNPLSGVIKESMAIQQALVDVFKVEYLEKPSAKEVMDRMRQADIVHFACHGSSDRANPSDSHLLLQTTTLEGPSLDKLTVQEISEKRTLEEARIAYLSACSTAEVKDGQFADEALHIVSAFQVAGFGHAIGSLWSADDETCIQVAKLFYEYLAQDGRRNATNRVIAEALRYATQKVRTGRDPILWVPYIHSGA</sequence>
<dbReference type="STRING" id="1213859.L2G9W7"/>
<accession>L2G9W7</accession>
<protein>
    <submittedName>
        <fullName evidence="2">TPR domain-containing protein</fullName>
    </submittedName>
</protein>
<dbReference type="InterPro" id="IPR024983">
    <property type="entry name" value="CHAT_dom"/>
</dbReference>
<reference evidence="2" key="1">
    <citation type="submission" date="2012-08" db="EMBL/GenBank/DDBJ databases">
        <title>Genome analysis of Colletotrichum orbiculare and Colletotrichum fructicola.</title>
        <authorList>
            <person name="Gan P.H.P."/>
            <person name="Ikeda K."/>
            <person name="Irieda H."/>
            <person name="Narusaka M."/>
            <person name="O'Connell R.J."/>
            <person name="Narusaka Y."/>
            <person name="Takano Y."/>
            <person name="Kubo Y."/>
            <person name="Shirasu K."/>
        </authorList>
    </citation>
    <scope>NUCLEOTIDE SEQUENCE</scope>
    <source>
        <strain evidence="2">Nara gc5</strain>
    </source>
</reference>
<evidence type="ECO:0000259" key="1">
    <source>
        <dbReference type="Pfam" id="PF12770"/>
    </source>
</evidence>
<proteinExistence type="predicted"/>
<dbReference type="AlphaFoldDB" id="L2G9W7"/>
<dbReference type="PANTHER" id="PTHR19959:SF119">
    <property type="entry name" value="FUNGAL LIPASE-LIKE DOMAIN-CONTAINING PROTEIN"/>
    <property type="match status" value="1"/>
</dbReference>
<dbReference type="Pfam" id="PF13374">
    <property type="entry name" value="TPR_10"/>
    <property type="match status" value="1"/>
</dbReference>
<organism evidence="2">
    <name type="scientific">Colletotrichum fructicola (strain Nara gc5)</name>
    <name type="common">Anthracnose fungus</name>
    <name type="synonym">Colletotrichum gloeosporioides (strain Nara gc5)</name>
    <dbReference type="NCBI Taxonomy" id="1213859"/>
    <lineage>
        <taxon>Eukaryota</taxon>
        <taxon>Fungi</taxon>
        <taxon>Dikarya</taxon>
        <taxon>Ascomycota</taxon>
        <taxon>Pezizomycotina</taxon>
        <taxon>Sordariomycetes</taxon>
        <taxon>Hypocreomycetidae</taxon>
        <taxon>Glomerellales</taxon>
        <taxon>Glomerellaceae</taxon>
        <taxon>Colletotrichum</taxon>
        <taxon>Colletotrichum gloeosporioides species complex</taxon>
    </lineage>
</organism>
<dbReference type="PANTHER" id="PTHR19959">
    <property type="entry name" value="KINESIN LIGHT CHAIN"/>
    <property type="match status" value="1"/>
</dbReference>
<evidence type="ECO:0000313" key="2">
    <source>
        <dbReference type="EMBL" id="ELA35392.1"/>
    </source>
</evidence>
<dbReference type="Pfam" id="PF12770">
    <property type="entry name" value="CHAT"/>
    <property type="match status" value="1"/>
</dbReference>
<dbReference type="EMBL" id="KB020570">
    <property type="protein sequence ID" value="ELA35392.1"/>
    <property type="molecule type" value="Genomic_DNA"/>
</dbReference>
<gene>
    <name evidence="2" type="ORF">CGGC5_525</name>
</gene>
<name>L2G9W7_COLFN</name>
<dbReference type="HOGENOM" id="CLU_001305_5_1_1"/>
<dbReference type="InterPro" id="IPR011990">
    <property type="entry name" value="TPR-like_helical_dom_sf"/>
</dbReference>
<dbReference type="SUPFAM" id="SSF48452">
    <property type="entry name" value="TPR-like"/>
    <property type="match status" value="2"/>
</dbReference>
<feature type="domain" description="CHAT" evidence="1">
    <location>
        <begin position="662"/>
        <end position="952"/>
    </location>
</feature>
<dbReference type="Gene3D" id="1.25.40.10">
    <property type="entry name" value="Tetratricopeptide repeat domain"/>
    <property type="match status" value="2"/>
</dbReference>